<dbReference type="InterPro" id="IPR000719">
    <property type="entry name" value="Prot_kinase_dom"/>
</dbReference>
<dbReference type="GO" id="GO:0016020">
    <property type="term" value="C:membrane"/>
    <property type="evidence" value="ECO:0007669"/>
    <property type="project" value="UniProtKB-SubCell"/>
</dbReference>
<protein>
    <recommendedName>
        <fullName evidence="2">non-specific serine/threonine protein kinase</fullName>
        <ecNumber evidence="2">2.7.11.1</ecNumber>
    </recommendedName>
</protein>
<evidence type="ECO:0000256" key="3">
    <source>
        <dbReference type="ARBA" id="ARBA00022527"/>
    </source>
</evidence>
<proteinExistence type="predicted"/>
<dbReference type="SUPFAM" id="SSF56672">
    <property type="entry name" value="DNA/RNA polymerases"/>
    <property type="match status" value="1"/>
</dbReference>
<dbReference type="InterPro" id="IPR043502">
    <property type="entry name" value="DNA/RNA_pol_sf"/>
</dbReference>
<dbReference type="AlphaFoldDB" id="A0A2N9ID50"/>
<evidence type="ECO:0000256" key="8">
    <source>
        <dbReference type="ARBA" id="ARBA00022777"/>
    </source>
</evidence>
<evidence type="ECO:0000256" key="10">
    <source>
        <dbReference type="ARBA" id="ARBA00022989"/>
    </source>
</evidence>
<gene>
    <name evidence="16" type="ORF">FSB_LOCUS50544</name>
</gene>
<dbReference type="PANTHER" id="PTHR27009">
    <property type="entry name" value="RUST RESISTANCE KINASE LR10-RELATED"/>
    <property type="match status" value="1"/>
</dbReference>
<dbReference type="SMART" id="SM00220">
    <property type="entry name" value="S_TKc"/>
    <property type="match status" value="1"/>
</dbReference>
<evidence type="ECO:0000256" key="7">
    <source>
        <dbReference type="ARBA" id="ARBA00022741"/>
    </source>
</evidence>
<dbReference type="PROSITE" id="PS50011">
    <property type="entry name" value="PROTEIN_KINASE_DOM"/>
    <property type="match status" value="1"/>
</dbReference>
<evidence type="ECO:0000256" key="4">
    <source>
        <dbReference type="ARBA" id="ARBA00022679"/>
    </source>
</evidence>
<evidence type="ECO:0000256" key="1">
    <source>
        <dbReference type="ARBA" id="ARBA00004479"/>
    </source>
</evidence>
<evidence type="ECO:0000256" key="14">
    <source>
        <dbReference type="ARBA" id="ARBA00048679"/>
    </source>
</evidence>
<keyword evidence="10" id="KW-1133">Transmembrane helix</keyword>
<dbReference type="Gene3D" id="1.10.510.10">
    <property type="entry name" value="Transferase(Phosphotransferase) domain 1"/>
    <property type="match status" value="1"/>
</dbReference>
<dbReference type="PROSITE" id="PS00108">
    <property type="entry name" value="PROTEIN_KINASE_ST"/>
    <property type="match status" value="1"/>
</dbReference>
<keyword evidence="5" id="KW-0812">Transmembrane</keyword>
<evidence type="ECO:0000256" key="11">
    <source>
        <dbReference type="ARBA" id="ARBA00023136"/>
    </source>
</evidence>
<comment type="subcellular location">
    <subcellularLocation>
        <location evidence="1">Membrane</location>
        <topology evidence="1">Single-pass type I membrane protein</topology>
    </subcellularLocation>
</comment>
<dbReference type="FunFam" id="1.10.510.10:FF:001023">
    <property type="entry name" value="Os07g0541700 protein"/>
    <property type="match status" value="1"/>
</dbReference>
<dbReference type="InterPro" id="IPR008271">
    <property type="entry name" value="Ser/Thr_kinase_AS"/>
</dbReference>
<evidence type="ECO:0000256" key="6">
    <source>
        <dbReference type="ARBA" id="ARBA00022729"/>
    </source>
</evidence>
<feature type="domain" description="Protein kinase" evidence="15">
    <location>
        <begin position="1"/>
        <end position="234"/>
    </location>
</feature>
<dbReference type="InterPro" id="IPR013103">
    <property type="entry name" value="RVT_2"/>
</dbReference>
<dbReference type="Pfam" id="PF07714">
    <property type="entry name" value="PK_Tyr_Ser-Thr"/>
    <property type="match status" value="1"/>
</dbReference>
<organism evidence="16">
    <name type="scientific">Fagus sylvatica</name>
    <name type="common">Beechnut</name>
    <dbReference type="NCBI Taxonomy" id="28930"/>
    <lineage>
        <taxon>Eukaryota</taxon>
        <taxon>Viridiplantae</taxon>
        <taxon>Streptophyta</taxon>
        <taxon>Embryophyta</taxon>
        <taxon>Tracheophyta</taxon>
        <taxon>Spermatophyta</taxon>
        <taxon>Magnoliopsida</taxon>
        <taxon>eudicotyledons</taxon>
        <taxon>Gunneridae</taxon>
        <taxon>Pentapetalae</taxon>
        <taxon>rosids</taxon>
        <taxon>fabids</taxon>
        <taxon>Fagales</taxon>
        <taxon>Fagaceae</taxon>
        <taxon>Fagus</taxon>
    </lineage>
</organism>
<dbReference type="GO" id="GO:0004674">
    <property type="term" value="F:protein serine/threonine kinase activity"/>
    <property type="evidence" value="ECO:0007669"/>
    <property type="project" value="UniProtKB-KW"/>
</dbReference>
<sequence>MAEVGTIGRTYHRNLVRLYGFCYDQFMSVYEYMENGLDKYLFSDKQKIEWEKLYDIAIGTAKGMAYLHEEYQKRIIHYDMKPGNILVDANYFLKVADFGLPKLCNKDDTYVTISGYRGSFGYSAPEFLLKNHPITHKCDVYSFGMVLFEIVGRRRSNTNISPSESLDWFPKRVWEECEKNALASLTEACGIEEKDREKAIRMSMVALWCVQDSAEARPPMSAVITGILDAYSLLDHLEDPTPCPPKFLLDEIGCITSEANPLFLQWKTRDKALFSLISSILSPIAISLGLPSDFHFFTSAMLTKNEPVLFKELHILIKTEEDLLKSSMDNTKEISHMAMAATASSQSSWVGNRGKETIEAEATEMNYAYQGRHPPAKLVAMATSTPTQPAQTTWISDTGATDHFTPDLNTIPDNHAYTDSKLVSVGNGQQLPISNIAKPLYTGFSKDGLYPIHGLSLPSWNSRISALLSRSASSSPSSHNSKACLSSVCSNVSQVALWHTRLGHPQPRVFPRSISSHSSFSLPIPAPPQPHTSLAPVIPNTSSHPMQTRSKSSISKKKSFNTTTINYLNTEPPTYTIASKILEWQQAMASEFEALQWQHTWSLIPSSSTQNVAGVDYDEMFSPVVKPPTVRIVLSLATHNHWSLRQLDAPSAWFERFTSHLLTLGFIASVANASLFILRRGSLTVYLLLYVDDIIITGNDSSVITSIISQLSTAFELKDLGPLRYFLGLQIDYTKSDLFVHQCKYLTDLLTKFHMIDSKAAPTPIVLTPALTPSDDDVLPDPTLYRSLIGALQYATFTRPDITFAVNHVCQFMHKPTSTHFVATKRILRFLKGTLDKGILFQPGPLTLTAFTNADWASDPSDRRSTSGITVFLRHNPITWVSKKQHTVSRSSTEAEYRSLAAGAAELAWLHQVLCDLGLYLASAPVIWCDNTSALALASNPVFHGRTKHIEVDYHFVREKVVCGDISIQFISTDDQIADIFTKALPSPRFHRLSSKLLVCSTDHSFEGG</sequence>
<reference evidence="16" key="1">
    <citation type="submission" date="2018-02" db="EMBL/GenBank/DDBJ databases">
        <authorList>
            <person name="Cohen D.B."/>
            <person name="Kent A.D."/>
        </authorList>
    </citation>
    <scope>NUCLEOTIDE SEQUENCE</scope>
</reference>
<keyword evidence="6" id="KW-0732">Signal</keyword>
<dbReference type="EC" id="2.7.11.1" evidence="2"/>
<evidence type="ECO:0000256" key="5">
    <source>
        <dbReference type="ARBA" id="ARBA00022692"/>
    </source>
</evidence>
<evidence type="ECO:0000256" key="12">
    <source>
        <dbReference type="ARBA" id="ARBA00023180"/>
    </source>
</evidence>
<dbReference type="GO" id="GO:0005524">
    <property type="term" value="F:ATP binding"/>
    <property type="evidence" value="ECO:0007669"/>
    <property type="project" value="UniProtKB-KW"/>
</dbReference>
<keyword evidence="12" id="KW-0325">Glycoprotein</keyword>
<dbReference type="Gene3D" id="3.30.200.20">
    <property type="entry name" value="Phosphorylase Kinase, domain 1"/>
    <property type="match status" value="1"/>
</dbReference>
<dbReference type="InterPro" id="IPR045874">
    <property type="entry name" value="LRK10/LRL21-25-like"/>
</dbReference>
<keyword evidence="4" id="KW-0808">Transferase</keyword>
<keyword evidence="9" id="KW-0067">ATP-binding</keyword>
<evidence type="ECO:0000256" key="9">
    <source>
        <dbReference type="ARBA" id="ARBA00022840"/>
    </source>
</evidence>
<keyword evidence="11" id="KW-0472">Membrane</keyword>
<evidence type="ECO:0000259" key="15">
    <source>
        <dbReference type="PROSITE" id="PS50011"/>
    </source>
</evidence>
<keyword evidence="7" id="KW-0547">Nucleotide-binding</keyword>
<keyword evidence="8" id="KW-0418">Kinase</keyword>
<name>A0A2N9ID50_FAGSY</name>
<dbReference type="EMBL" id="OIVN01005477">
    <property type="protein sequence ID" value="SPD22662.1"/>
    <property type="molecule type" value="Genomic_DNA"/>
</dbReference>
<comment type="catalytic activity">
    <reaction evidence="14">
        <text>L-seryl-[protein] + ATP = O-phospho-L-seryl-[protein] + ADP + H(+)</text>
        <dbReference type="Rhea" id="RHEA:17989"/>
        <dbReference type="Rhea" id="RHEA-COMP:9863"/>
        <dbReference type="Rhea" id="RHEA-COMP:11604"/>
        <dbReference type="ChEBI" id="CHEBI:15378"/>
        <dbReference type="ChEBI" id="CHEBI:29999"/>
        <dbReference type="ChEBI" id="CHEBI:30616"/>
        <dbReference type="ChEBI" id="CHEBI:83421"/>
        <dbReference type="ChEBI" id="CHEBI:456216"/>
        <dbReference type="EC" id="2.7.11.1"/>
    </reaction>
</comment>
<evidence type="ECO:0000313" key="16">
    <source>
        <dbReference type="EMBL" id="SPD22662.1"/>
    </source>
</evidence>
<accession>A0A2N9ID50</accession>
<dbReference type="InterPro" id="IPR011009">
    <property type="entry name" value="Kinase-like_dom_sf"/>
</dbReference>
<dbReference type="CDD" id="cd09272">
    <property type="entry name" value="RNase_HI_RT_Ty1"/>
    <property type="match status" value="1"/>
</dbReference>
<dbReference type="Pfam" id="PF07727">
    <property type="entry name" value="RVT_2"/>
    <property type="match status" value="1"/>
</dbReference>
<comment type="catalytic activity">
    <reaction evidence="13">
        <text>L-threonyl-[protein] + ATP = O-phospho-L-threonyl-[protein] + ADP + H(+)</text>
        <dbReference type="Rhea" id="RHEA:46608"/>
        <dbReference type="Rhea" id="RHEA-COMP:11060"/>
        <dbReference type="Rhea" id="RHEA-COMP:11605"/>
        <dbReference type="ChEBI" id="CHEBI:15378"/>
        <dbReference type="ChEBI" id="CHEBI:30013"/>
        <dbReference type="ChEBI" id="CHEBI:30616"/>
        <dbReference type="ChEBI" id="CHEBI:61977"/>
        <dbReference type="ChEBI" id="CHEBI:456216"/>
        <dbReference type="EC" id="2.7.11.1"/>
    </reaction>
</comment>
<dbReference type="SUPFAM" id="SSF56112">
    <property type="entry name" value="Protein kinase-like (PK-like)"/>
    <property type="match status" value="1"/>
</dbReference>
<keyword evidence="3" id="KW-0723">Serine/threonine-protein kinase</keyword>
<evidence type="ECO:0000256" key="13">
    <source>
        <dbReference type="ARBA" id="ARBA00047899"/>
    </source>
</evidence>
<evidence type="ECO:0000256" key="2">
    <source>
        <dbReference type="ARBA" id="ARBA00012513"/>
    </source>
</evidence>
<dbReference type="InterPro" id="IPR001245">
    <property type="entry name" value="Ser-Thr/Tyr_kinase_cat_dom"/>
</dbReference>